<feature type="transmembrane region" description="Helical" evidence="9">
    <location>
        <begin position="227"/>
        <end position="250"/>
    </location>
</feature>
<keyword evidence="4 9" id="KW-0812">Transmembrane</keyword>
<feature type="transmembrane region" description="Helical" evidence="9">
    <location>
        <begin position="465"/>
        <end position="486"/>
    </location>
</feature>
<dbReference type="GO" id="GO:0003954">
    <property type="term" value="F:NADH dehydrogenase activity"/>
    <property type="evidence" value="ECO:0007669"/>
    <property type="project" value="TreeGrafter"/>
</dbReference>
<feature type="domain" description="NADH:quinone oxidoreductase/Mrp antiporter transmembrane" evidence="10">
    <location>
        <begin position="99"/>
        <end position="366"/>
    </location>
</feature>
<dbReference type="EC" id="7.1.1.2" evidence="3"/>
<evidence type="ECO:0000313" key="11">
    <source>
        <dbReference type="EMBL" id="AIW56906.1"/>
    </source>
</evidence>
<geneLocation type="mitochondrion" evidence="11"/>
<organism evidence="11">
    <name type="scientific">Trichinella pseudospiralis</name>
    <name type="common">Parasitic roundworm</name>
    <dbReference type="NCBI Taxonomy" id="6337"/>
    <lineage>
        <taxon>Eukaryota</taxon>
        <taxon>Metazoa</taxon>
        <taxon>Ecdysozoa</taxon>
        <taxon>Nematoda</taxon>
        <taxon>Enoplea</taxon>
        <taxon>Dorylaimia</taxon>
        <taxon>Trichinellida</taxon>
        <taxon>Trichinellidae</taxon>
        <taxon>Trichinella</taxon>
    </lineage>
</organism>
<dbReference type="InterPro" id="IPR001750">
    <property type="entry name" value="ND/Mrp_TM"/>
</dbReference>
<feature type="transmembrane region" description="Helical" evidence="9">
    <location>
        <begin position="361"/>
        <end position="384"/>
    </location>
</feature>
<evidence type="ECO:0000256" key="9">
    <source>
        <dbReference type="SAM" id="Phobius"/>
    </source>
</evidence>
<feature type="transmembrane region" description="Helical" evidence="9">
    <location>
        <begin position="78"/>
        <end position="96"/>
    </location>
</feature>
<comment type="function">
    <text evidence="1">Core subunit of the mitochondrial membrane respiratory chain NADH dehydrogenase (Complex I) that is believed to belong to the minimal assembly required for catalysis. Complex I functions in the transfer of electrons from NADH to the respiratory chain. The immediate electron acceptor for the enzyme is believed to be ubiquinone.</text>
</comment>
<proteinExistence type="predicted"/>
<feature type="transmembrane region" description="Helical" evidence="9">
    <location>
        <begin position="7"/>
        <end position="28"/>
    </location>
</feature>
<dbReference type="PANTHER" id="PTHR42829">
    <property type="entry name" value="NADH-UBIQUINONE OXIDOREDUCTASE CHAIN 5"/>
    <property type="match status" value="1"/>
</dbReference>
<reference evidence="11" key="1">
    <citation type="journal article" date="2014" name="Int. J. Parasitol.">
        <title>Mitochondrial genomes of Trichinella species and genotypes ? a basis for diagnosis, and systematic and epidemiological explorations.</title>
        <authorList>
            <person name="Mohandas N."/>
            <person name="Pozio E."/>
            <person name="La Rosa G."/>
            <person name="Korhonen P.K."/>
            <person name="Young N.D."/>
            <person name="Koehler A.V."/>
            <person name="Hall R.S."/>
            <person name="Sternberg P.W."/>
            <person name="Boag P.R."/>
            <person name="Jex A.R."/>
            <person name="Chang B.C."/>
            <person name="Gasser R.B."/>
        </authorList>
    </citation>
    <scope>NUCLEOTIDE SEQUENCE</scope>
    <source>
        <strain evidence="11">ISS13</strain>
    </source>
</reference>
<evidence type="ECO:0000256" key="6">
    <source>
        <dbReference type="ARBA" id="ARBA00023136"/>
    </source>
</evidence>
<feature type="transmembrane region" description="Helical" evidence="9">
    <location>
        <begin position="143"/>
        <end position="158"/>
    </location>
</feature>
<dbReference type="GO" id="GO:0042773">
    <property type="term" value="P:ATP synthesis coupled electron transport"/>
    <property type="evidence" value="ECO:0007669"/>
    <property type="project" value="InterPro"/>
</dbReference>
<feature type="transmembrane region" description="Helical" evidence="9">
    <location>
        <begin position="290"/>
        <end position="308"/>
    </location>
</feature>
<comment type="subcellular location">
    <subcellularLocation>
        <location evidence="2">Membrane</location>
        <topology evidence="2">Multi-pass membrane protein</topology>
    </subcellularLocation>
</comment>
<name>A0A0A0UY75_TRIPS</name>
<keyword evidence="5 9" id="KW-1133">Transmembrane helix</keyword>
<protein>
    <recommendedName>
        <fullName evidence="3">NADH:ubiquinone reductase (H(+)-translocating)</fullName>
        <ecNumber evidence="3">7.1.1.2</ecNumber>
    </recommendedName>
    <alternativeName>
        <fullName evidence="7">NADH dehydrogenase subunit 5</fullName>
    </alternativeName>
</protein>
<feature type="transmembrane region" description="Helical" evidence="9">
    <location>
        <begin position="315"/>
        <end position="341"/>
    </location>
</feature>
<dbReference type="GO" id="GO:0008137">
    <property type="term" value="F:NADH dehydrogenase (ubiquinone) activity"/>
    <property type="evidence" value="ECO:0007669"/>
    <property type="project" value="UniProtKB-EC"/>
</dbReference>
<dbReference type="PANTHER" id="PTHR42829:SF2">
    <property type="entry name" value="NADH-UBIQUINONE OXIDOREDUCTASE CHAIN 5"/>
    <property type="match status" value="1"/>
</dbReference>
<feature type="transmembrane region" description="Helical" evidence="9">
    <location>
        <begin position="48"/>
        <end position="66"/>
    </location>
</feature>
<dbReference type="EMBL" id="KM357408">
    <property type="protein sequence ID" value="AIW56906.1"/>
    <property type="molecule type" value="Genomic_DNA"/>
</dbReference>
<dbReference type="AlphaFoldDB" id="A0A0A0UY75"/>
<evidence type="ECO:0000256" key="1">
    <source>
        <dbReference type="ARBA" id="ARBA00003257"/>
    </source>
</evidence>
<evidence type="ECO:0000256" key="8">
    <source>
        <dbReference type="ARBA" id="ARBA00049551"/>
    </source>
</evidence>
<evidence type="ECO:0000256" key="4">
    <source>
        <dbReference type="ARBA" id="ARBA00022692"/>
    </source>
</evidence>
<feature type="transmembrane region" description="Helical" evidence="9">
    <location>
        <begin position="492"/>
        <end position="517"/>
    </location>
</feature>
<evidence type="ECO:0000256" key="5">
    <source>
        <dbReference type="ARBA" id="ARBA00022989"/>
    </source>
</evidence>
<dbReference type="GO" id="GO:0016020">
    <property type="term" value="C:membrane"/>
    <property type="evidence" value="ECO:0007669"/>
    <property type="project" value="UniProtKB-SubCell"/>
</dbReference>
<feature type="transmembrane region" description="Helical" evidence="9">
    <location>
        <begin position="431"/>
        <end position="453"/>
    </location>
</feature>
<evidence type="ECO:0000259" key="10">
    <source>
        <dbReference type="Pfam" id="PF00361"/>
    </source>
</evidence>
<sequence length="518" mass="57466">MNLVSLVVLIWMVVIVAWVVLMVGDFSVMTLQLMSFNVGISFDFSGRWYYVVFGLVVLLLASWILYYASSYLSSSVGLVRFNVLVVVFVVSMLVVVVSKSFWVLWLGWEGLGVSSFLLIMYYNNWKCSGSAMTTIMMNRVGDFALMVMVVTLSCNFIFDYGWVVYSSLGLVMFMGAMIAKSAQVPMSSWLPIAMAAPTPVSSLVHSSTLVVAGCVLCVKLGDCMGVMWVNGLLVVVGLLTSLYASLMAFFELDLKKILAYSTMSQVAMVMLMLLSGLYSLMMMHVMNHALVKALLFMNIGVMISYMFAGQEVRLISCVGCGVGFVLGSVVLCLVVMCGLTFTSCYYSKEYSVCLSIKEDTLLHVVNVVMFMSVMYSLRVIYVLMGGLSGKVFLNRFGVSFANIQVLMIPVLVMGWFLIMNFSMPCNPGFDVFKALLLVTPFVMLLFVLKVWVFPWVMNVDLYYEYLNSGIIGLKFFVLSFVKGLHVSGFMPLIGLVSFNVSVFKLLVSVVVMLLVLFG</sequence>
<evidence type="ECO:0000256" key="7">
    <source>
        <dbReference type="ARBA" id="ARBA00031027"/>
    </source>
</evidence>
<feature type="transmembrane region" description="Helical" evidence="9">
    <location>
        <begin position="257"/>
        <end position="278"/>
    </location>
</feature>
<dbReference type="PRINTS" id="PR01434">
    <property type="entry name" value="NADHDHGNASE5"/>
</dbReference>
<comment type="catalytic activity">
    <reaction evidence="8">
        <text>a ubiquinone + NADH + 5 H(+)(in) = a ubiquinol + NAD(+) + 4 H(+)(out)</text>
        <dbReference type="Rhea" id="RHEA:29091"/>
        <dbReference type="Rhea" id="RHEA-COMP:9565"/>
        <dbReference type="Rhea" id="RHEA-COMP:9566"/>
        <dbReference type="ChEBI" id="CHEBI:15378"/>
        <dbReference type="ChEBI" id="CHEBI:16389"/>
        <dbReference type="ChEBI" id="CHEBI:17976"/>
        <dbReference type="ChEBI" id="CHEBI:57540"/>
        <dbReference type="ChEBI" id="CHEBI:57945"/>
        <dbReference type="EC" id="7.1.1.2"/>
    </reaction>
</comment>
<gene>
    <name evidence="11" type="primary">nad5</name>
</gene>
<keyword evidence="11" id="KW-0496">Mitochondrion</keyword>
<feature type="transmembrane region" description="Helical" evidence="9">
    <location>
        <begin position="102"/>
        <end position="122"/>
    </location>
</feature>
<evidence type="ECO:0000256" key="3">
    <source>
        <dbReference type="ARBA" id="ARBA00012944"/>
    </source>
</evidence>
<keyword evidence="6 9" id="KW-0472">Membrane</keyword>
<feature type="transmembrane region" description="Helical" evidence="9">
    <location>
        <begin position="396"/>
        <end position="419"/>
    </location>
</feature>
<dbReference type="InterPro" id="IPR003945">
    <property type="entry name" value="NU5C-like"/>
</dbReference>
<evidence type="ECO:0000256" key="2">
    <source>
        <dbReference type="ARBA" id="ARBA00004141"/>
    </source>
</evidence>
<dbReference type="GO" id="GO:0015990">
    <property type="term" value="P:electron transport coupled proton transport"/>
    <property type="evidence" value="ECO:0007669"/>
    <property type="project" value="TreeGrafter"/>
</dbReference>
<dbReference type="Pfam" id="PF00361">
    <property type="entry name" value="Proton_antipo_M"/>
    <property type="match status" value="1"/>
</dbReference>
<accession>A0A0A0UY75</accession>